<dbReference type="Pfam" id="PF12796">
    <property type="entry name" value="Ank_2"/>
    <property type="match status" value="1"/>
</dbReference>
<keyword evidence="2 3" id="KW-0040">ANK repeat</keyword>
<dbReference type="InterPro" id="IPR036770">
    <property type="entry name" value="Ankyrin_rpt-contain_sf"/>
</dbReference>
<protein>
    <submittedName>
        <fullName evidence="4">Uncharacterized protein</fullName>
    </submittedName>
</protein>
<feature type="non-terminal residue" evidence="4">
    <location>
        <position position="86"/>
    </location>
</feature>
<keyword evidence="1" id="KW-0677">Repeat</keyword>
<evidence type="ECO:0000256" key="2">
    <source>
        <dbReference type="ARBA" id="ARBA00023043"/>
    </source>
</evidence>
<accession>G5A8W3</accession>
<dbReference type="RefSeq" id="XP_009536511.1">
    <property type="nucleotide sequence ID" value="XM_009538216.1"/>
</dbReference>
<name>G5A8W3_PHYSP</name>
<reference evidence="4 5" key="1">
    <citation type="journal article" date="2006" name="Science">
        <title>Phytophthora genome sequences uncover evolutionary origins and mechanisms of pathogenesis.</title>
        <authorList>
            <person name="Tyler B.M."/>
            <person name="Tripathy S."/>
            <person name="Zhang X."/>
            <person name="Dehal P."/>
            <person name="Jiang R.H."/>
            <person name="Aerts A."/>
            <person name="Arredondo F.D."/>
            <person name="Baxter L."/>
            <person name="Bensasson D."/>
            <person name="Beynon J.L."/>
            <person name="Chapman J."/>
            <person name="Damasceno C.M."/>
            <person name="Dorrance A.E."/>
            <person name="Dou D."/>
            <person name="Dickerman A.W."/>
            <person name="Dubchak I.L."/>
            <person name="Garbelotto M."/>
            <person name="Gijzen M."/>
            <person name="Gordon S.G."/>
            <person name="Govers F."/>
            <person name="Grunwald N.J."/>
            <person name="Huang W."/>
            <person name="Ivors K.L."/>
            <person name="Jones R.W."/>
            <person name="Kamoun S."/>
            <person name="Krampis K."/>
            <person name="Lamour K.H."/>
            <person name="Lee M.K."/>
            <person name="McDonald W.H."/>
            <person name="Medina M."/>
            <person name="Meijer H.J."/>
            <person name="Nordberg E.K."/>
            <person name="Maclean D.J."/>
            <person name="Ospina-Giraldo M.D."/>
            <person name="Morris P.F."/>
            <person name="Phuntumart V."/>
            <person name="Putnam N.H."/>
            <person name="Rash S."/>
            <person name="Rose J.K."/>
            <person name="Sakihama Y."/>
            <person name="Salamov A.A."/>
            <person name="Savidor A."/>
            <person name="Scheuring C.F."/>
            <person name="Smith B.M."/>
            <person name="Sobral B.W."/>
            <person name="Terry A."/>
            <person name="Torto-Alalibo T.A."/>
            <person name="Win J."/>
            <person name="Xu Z."/>
            <person name="Zhang H."/>
            <person name="Grigoriev I.V."/>
            <person name="Rokhsar D.S."/>
            <person name="Boore J.L."/>
        </authorList>
    </citation>
    <scope>NUCLEOTIDE SEQUENCE [LARGE SCALE GENOMIC DNA]</scope>
    <source>
        <strain evidence="4 5">P6497</strain>
    </source>
</reference>
<dbReference type="Proteomes" id="UP000002640">
    <property type="component" value="Unassembled WGS sequence"/>
</dbReference>
<dbReference type="SMR" id="G5A8W3"/>
<organism evidence="4 5">
    <name type="scientific">Phytophthora sojae (strain P6497)</name>
    <name type="common">Soybean stem and root rot agent</name>
    <name type="synonym">Phytophthora megasperma f. sp. glycines</name>
    <dbReference type="NCBI Taxonomy" id="1094619"/>
    <lineage>
        <taxon>Eukaryota</taxon>
        <taxon>Sar</taxon>
        <taxon>Stramenopiles</taxon>
        <taxon>Oomycota</taxon>
        <taxon>Peronosporomycetes</taxon>
        <taxon>Peronosporales</taxon>
        <taxon>Peronosporaceae</taxon>
        <taxon>Phytophthora</taxon>
    </lineage>
</organism>
<dbReference type="InterPro" id="IPR002110">
    <property type="entry name" value="Ankyrin_rpt"/>
</dbReference>
<dbReference type="PROSITE" id="PS50088">
    <property type="entry name" value="ANK_REPEAT"/>
    <property type="match status" value="2"/>
</dbReference>
<feature type="repeat" description="ANK" evidence="3">
    <location>
        <begin position="4"/>
        <end position="36"/>
    </location>
</feature>
<dbReference type="SMART" id="SM00248">
    <property type="entry name" value="ANK"/>
    <property type="match status" value="2"/>
</dbReference>
<dbReference type="AlphaFoldDB" id="G5A8W3"/>
<dbReference type="GeneID" id="20652383"/>
<dbReference type="KEGG" id="psoj:PHYSODRAFT_433553"/>
<dbReference type="SUPFAM" id="SSF48403">
    <property type="entry name" value="Ankyrin repeat"/>
    <property type="match status" value="1"/>
</dbReference>
<dbReference type="PANTHER" id="PTHR24198:SF165">
    <property type="entry name" value="ANKYRIN REPEAT-CONTAINING PROTEIN-RELATED"/>
    <property type="match status" value="1"/>
</dbReference>
<evidence type="ECO:0000256" key="3">
    <source>
        <dbReference type="PROSITE-ProRule" id="PRU00023"/>
    </source>
</evidence>
<gene>
    <name evidence="4" type="ORF">PHYSODRAFT_433553</name>
</gene>
<dbReference type="Gene3D" id="1.25.40.20">
    <property type="entry name" value="Ankyrin repeat-containing domain"/>
    <property type="match status" value="1"/>
</dbReference>
<proteinExistence type="predicted"/>
<evidence type="ECO:0000313" key="4">
    <source>
        <dbReference type="EMBL" id="EGZ08339.1"/>
    </source>
</evidence>
<sequence>TDTDNWTPLMIASRNNRCDVVALLLARGAQINLKGPNGAMALYIACERGHFPVVQLLVQYDALIDVANNTGETPLMAATWNNHTKV</sequence>
<dbReference type="PANTHER" id="PTHR24198">
    <property type="entry name" value="ANKYRIN REPEAT AND PROTEIN KINASE DOMAIN-CONTAINING PROTEIN"/>
    <property type="match status" value="1"/>
</dbReference>
<dbReference type="EMBL" id="JH159161">
    <property type="protein sequence ID" value="EGZ08339.1"/>
    <property type="molecule type" value="Genomic_DNA"/>
</dbReference>
<feature type="non-terminal residue" evidence="4">
    <location>
        <position position="1"/>
    </location>
</feature>
<evidence type="ECO:0000313" key="5">
    <source>
        <dbReference type="Proteomes" id="UP000002640"/>
    </source>
</evidence>
<evidence type="ECO:0000256" key="1">
    <source>
        <dbReference type="ARBA" id="ARBA00022737"/>
    </source>
</evidence>
<dbReference type="InParanoid" id="G5A8W3"/>
<feature type="repeat" description="ANK" evidence="3">
    <location>
        <begin position="37"/>
        <end position="69"/>
    </location>
</feature>
<dbReference type="PROSITE" id="PS50297">
    <property type="entry name" value="ANK_REP_REGION"/>
    <property type="match status" value="2"/>
</dbReference>
<keyword evidence="5" id="KW-1185">Reference proteome</keyword>